<dbReference type="PRINTS" id="PR00598">
    <property type="entry name" value="HTHMARR"/>
</dbReference>
<dbReference type="GO" id="GO:0003700">
    <property type="term" value="F:DNA-binding transcription factor activity"/>
    <property type="evidence" value="ECO:0007669"/>
    <property type="project" value="InterPro"/>
</dbReference>
<dbReference type="PANTHER" id="PTHR33164:SF43">
    <property type="entry name" value="HTH-TYPE TRANSCRIPTIONAL REPRESSOR YETL"/>
    <property type="match status" value="1"/>
</dbReference>
<dbReference type="InterPro" id="IPR039422">
    <property type="entry name" value="MarR/SlyA-like"/>
</dbReference>
<dbReference type="SUPFAM" id="SSF46785">
    <property type="entry name" value="Winged helix' DNA-binding domain"/>
    <property type="match status" value="1"/>
</dbReference>
<dbReference type="Gene3D" id="1.10.10.10">
    <property type="entry name" value="Winged helix-like DNA-binding domain superfamily/Winged helix DNA-binding domain"/>
    <property type="match status" value="1"/>
</dbReference>
<proteinExistence type="predicted"/>
<evidence type="ECO:0000313" key="2">
    <source>
        <dbReference type="EMBL" id="AWM38018.1"/>
    </source>
</evidence>
<dbReference type="InterPro" id="IPR036388">
    <property type="entry name" value="WH-like_DNA-bd_sf"/>
</dbReference>
<feature type="domain" description="HTH marR-type" evidence="1">
    <location>
        <begin position="1"/>
        <end position="141"/>
    </location>
</feature>
<dbReference type="RefSeq" id="WP_010046053.1">
    <property type="nucleotide sequence ID" value="NZ_CP025958.1"/>
</dbReference>
<gene>
    <name evidence="2" type="ORF">C1280_14135</name>
</gene>
<reference evidence="2 3" key="1">
    <citation type="submission" date="2018-01" db="EMBL/GenBank/DDBJ databases">
        <title>G. obscuriglobus.</title>
        <authorList>
            <person name="Franke J."/>
            <person name="Blomberg W."/>
            <person name="Selmecki A."/>
        </authorList>
    </citation>
    <scope>NUCLEOTIDE SEQUENCE [LARGE SCALE GENOMIC DNA]</scope>
    <source>
        <strain evidence="2 3">DSM 5831</strain>
    </source>
</reference>
<accession>A0A2Z3GX98</accession>
<dbReference type="AlphaFoldDB" id="A0A2Z3GX98"/>
<dbReference type="GO" id="GO:0006950">
    <property type="term" value="P:response to stress"/>
    <property type="evidence" value="ECO:0007669"/>
    <property type="project" value="TreeGrafter"/>
</dbReference>
<organism evidence="2 3">
    <name type="scientific">Gemmata obscuriglobus</name>
    <dbReference type="NCBI Taxonomy" id="114"/>
    <lineage>
        <taxon>Bacteria</taxon>
        <taxon>Pseudomonadati</taxon>
        <taxon>Planctomycetota</taxon>
        <taxon>Planctomycetia</taxon>
        <taxon>Gemmatales</taxon>
        <taxon>Gemmataceae</taxon>
        <taxon>Gemmata</taxon>
    </lineage>
</organism>
<protein>
    <submittedName>
        <fullName evidence="2">MarR family transcriptional regulator</fullName>
    </submittedName>
</protein>
<dbReference type="PROSITE" id="PS50995">
    <property type="entry name" value="HTH_MARR_2"/>
    <property type="match status" value="1"/>
</dbReference>
<dbReference type="InterPro" id="IPR036390">
    <property type="entry name" value="WH_DNA-bd_sf"/>
</dbReference>
<keyword evidence="3" id="KW-1185">Reference proteome</keyword>
<dbReference type="Proteomes" id="UP000245802">
    <property type="component" value="Chromosome"/>
</dbReference>
<sequence length="151" mass="16384">MSHVPSPLDAHIGFWLRFISNHVSHAFAAKVEGHGVTVAEWVVLRQLLTTGATAPSALAEGLGLTRGAVSKLVDRLCAKCLVSRTANQEDKRYQTVALTPTGHELVPKLADVADANDAEFFGHLNDDQRAMLVGLMKDVVRRHGLKDVPIE</sequence>
<dbReference type="EMBL" id="CP025958">
    <property type="protein sequence ID" value="AWM38018.1"/>
    <property type="molecule type" value="Genomic_DNA"/>
</dbReference>
<dbReference type="OrthoDB" id="9815567at2"/>
<dbReference type="PANTHER" id="PTHR33164">
    <property type="entry name" value="TRANSCRIPTIONAL REGULATOR, MARR FAMILY"/>
    <property type="match status" value="1"/>
</dbReference>
<evidence type="ECO:0000313" key="3">
    <source>
        <dbReference type="Proteomes" id="UP000245802"/>
    </source>
</evidence>
<dbReference type="SMART" id="SM00347">
    <property type="entry name" value="HTH_MARR"/>
    <property type="match status" value="1"/>
</dbReference>
<name>A0A2Z3GX98_9BACT</name>
<dbReference type="KEGG" id="gog:C1280_14135"/>
<dbReference type="Pfam" id="PF12802">
    <property type="entry name" value="MarR_2"/>
    <property type="match status" value="1"/>
</dbReference>
<evidence type="ECO:0000259" key="1">
    <source>
        <dbReference type="PROSITE" id="PS50995"/>
    </source>
</evidence>
<dbReference type="InterPro" id="IPR000835">
    <property type="entry name" value="HTH_MarR-typ"/>
</dbReference>